<sequence length="69" mass="7472">MLRLSVSRYFQHVITCYFALGCKSNPLAFDITAACSGFMLGLVSVACYIKGDNDTEDGGGNEIDELDLT</sequence>
<dbReference type="STRING" id="4072.A0A2G2ZNY7"/>
<organism evidence="6 7">
    <name type="scientific">Capsicum annuum</name>
    <name type="common">Capsicum pepper</name>
    <dbReference type="NCBI Taxonomy" id="4072"/>
    <lineage>
        <taxon>Eukaryota</taxon>
        <taxon>Viridiplantae</taxon>
        <taxon>Streptophyta</taxon>
        <taxon>Embryophyta</taxon>
        <taxon>Tracheophyta</taxon>
        <taxon>Spermatophyta</taxon>
        <taxon>Magnoliopsida</taxon>
        <taxon>eudicotyledons</taxon>
        <taxon>Gunneridae</taxon>
        <taxon>Pentapetalae</taxon>
        <taxon>asterids</taxon>
        <taxon>lamiids</taxon>
        <taxon>Solanales</taxon>
        <taxon>Solanaceae</taxon>
        <taxon>Solanoideae</taxon>
        <taxon>Capsiceae</taxon>
        <taxon>Capsicum</taxon>
    </lineage>
</organism>
<evidence type="ECO:0000256" key="4">
    <source>
        <dbReference type="ARBA" id="ARBA00023098"/>
    </source>
</evidence>
<reference evidence="6 7" key="1">
    <citation type="journal article" date="2014" name="Nat. Genet.">
        <title>Genome sequence of the hot pepper provides insights into the evolution of pungency in Capsicum species.</title>
        <authorList>
            <person name="Kim S."/>
            <person name="Park M."/>
            <person name="Yeom S.I."/>
            <person name="Kim Y.M."/>
            <person name="Lee J.M."/>
            <person name="Lee H.A."/>
            <person name="Seo E."/>
            <person name="Choi J."/>
            <person name="Cheong K."/>
            <person name="Kim K.T."/>
            <person name="Jung K."/>
            <person name="Lee G.W."/>
            <person name="Oh S.K."/>
            <person name="Bae C."/>
            <person name="Kim S.B."/>
            <person name="Lee H.Y."/>
            <person name="Kim S.Y."/>
            <person name="Kim M.S."/>
            <person name="Kang B.C."/>
            <person name="Jo Y.D."/>
            <person name="Yang H.B."/>
            <person name="Jeong H.J."/>
            <person name="Kang W.H."/>
            <person name="Kwon J.K."/>
            <person name="Shin C."/>
            <person name="Lim J.Y."/>
            <person name="Park J.H."/>
            <person name="Huh J.H."/>
            <person name="Kim J.S."/>
            <person name="Kim B.D."/>
            <person name="Cohen O."/>
            <person name="Paran I."/>
            <person name="Suh M.C."/>
            <person name="Lee S.B."/>
            <person name="Kim Y.K."/>
            <person name="Shin Y."/>
            <person name="Noh S.J."/>
            <person name="Park J."/>
            <person name="Seo Y.S."/>
            <person name="Kwon S.Y."/>
            <person name="Kim H.A."/>
            <person name="Park J.M."/>
            <person name="Kim H.J."/>
            <person name="Choi S.B."/>
            <person name="Bosland P.W."/>
            <person name="Reeves G."/>
            <person name="Jo S.H."/>
            <person name="Lee B.W."/>
            <person name="Cho H.T."/>
            <person name="Choi H.S."/>
            <person name="Lee M.S."/>
            <person name="Yu Y."/>
            <person name="Do Choi Y."/>
            <person name="Park B.S."/>
            <person name="van Deynze A."/>
            <person name="Ashrafi H."/>
            <person name="Hill T."/>
            <person name="Kim W.T."/>
            <person name="Pai H.S."/>
            <person name="Ahn H.K."/>
            <person name="Yeam I."/>
            <person name="Giovannoni J.J."/>
            <person name="Rose J.K."/>
            <person name="Sorensen I."/>
            <person name="Lee S.J."/>
            <person name="Kim R.W."/>
            <person name="Choi I.Y."/>
            <person name="Choi B.S."/>
            <person name="Lim J.S."/>
            <person name="Lee Y.H."/>
            <person name="Choi D."/>
        </authorList>
    </citation>
    <scope>NUCLEOTIDE SEQUENCE [LARGE SCALE GENOMIC DNA]</scope>
    <source>
        <strain evidence="7">cv. CM334</strain>
    </source>
</reference>
<dbReference type="EMBL" id="AYRZ02000004">
    <property type="protein sequence ID" value="PHT83699.1"/>
    <property type="molecule type" value="Genomic_DNA"/>
</dbReference>
<evidence type="ECO:0000256" key="1">
    <source>
        <dbReference type="ARBA" id="ARBA00008642"/>
    </source>
</evidence>
<protein>
    <submittedName>
        <fullName evidence="6">Uncharacterized protein</fullName>
    </submittedName>
</protein>
<evidence type="ECO:0000256" key="3">
    <source>
        <dbReference type="ARBA" id="ARBA00022832"/>
    </source>
</evidence>
<evidence type="ECO:0000313" key="7">
    <source>
        <dbReference type="Proteomes" id="UP000222542"/>
    </source>
</evidence>
<comment type="similarity">
    <text evidence="1">Belongs to the thiolase-like superfamily. FabH family.</text>
</comment>
<comment type="caution">
    <text evidence="6">The sequence shown here is derived from an EMBL/GenBank/DDBJ whole genome shotgun (WGS) entry which is preliminary data.</text>
</comment>
<dbReference type="SMR" id="A0A2G2ZNY7"/>
<evidence type="ECO:0000256" key="2">
    <source>
        <dbReference type="ARBA" id="ARBA00022516"/>
    </source>
</evidence>
<proteinExistence type="inferred from homology"/>
<dbReference type="InterPro" id="IPR016039">
    <property type="entry name" value="Thiolase-like"/>
</dbReference>
<keyword evidence="3" id="KW-0276">Fatty acid metabolism</keyword>
<name>A0A2G2ZNY7_CAPAN</name>
<dbReference type="GO" id="GO:0006633">
    <property type="term" value="P:fatty acid biosynthetic process"/>
    <property type="evidence" value="ECO:0007669"/>
    <property type="project" value="UniProtKB-KW"/>
</dbReference>
<dbReference type="Proteomes" id="UP000222542">
    <property type="component" value="Unassembled WGS sequence"/>
</dbReference>
<evidence type="ECO:0000256" key="5">
    <source>
        <dbReference type="ARBA" id="ARBA00023160"/>
    </source>
</evidence>
<evidence type="ECO:0000313" key="6">
    <source>
        <dbReference type="EMBL" id="PHT83699.1"/>
    </source>
</evidence>
<dbReference type="Gramene" id="PHT83699">
    <property type="protein sequence ID" value="PHT83699"/>
    <property type="gene ID" value="T459_12142"/>
</dbReference>
<dbReference type="Gene3D" id="3.40.47.10">
    <property type="match status" value="1"/>
</dbReference>
<keyword evidence="2" id="KW-0444">Lipid biosynthesis</keyword>
<keyword evidence="4" id="KW-0443">Lipid metabolism</keyword>
<dbReference type="PROSITE" id="PS51257">
    <property type="entry name" value="PROKAR_LIPOPROTEIN"/>
    <property type="match status" value="1"/>
</dbReference>
<accession>A0A2G2ZNY7</accession>
<dbReference type="GO" id="GO:0016746">
    <property type="term" value="F:acyltransferase activity"/>
    <property type="evidence" value="ECO:0007669"/>
    <property type="project" value="InterPro"/>
</dbReference>
<dbReference type="AlphaFoldDB" id="A0A2G2ZNY7"/>
<dbReference type="PANTHER" id="PTHR43091">
    <property type="entry name" value="3-OXOACYL-[ACYL-CARRIER-PROTEIN] SYNTHASE"/>
    <property type="match status" value="1"/>
</dbReference>
<gene>
    <name evidence="6" type="ORF">T459_12142</name>
</gene>
<keyword evidence="7" id="KW-1185">Reference proteome</keyword>
<keyword evidence="5" id="KW-0275">Fatty acid biosynthesis</keyword>
<dbReference type="PANTHER" id="PTHR43091:SF1">
    <property type="entry name" value="BETA-KETOACYL-[ACYL-CARRIER-PROTEIN] SYNTHASE III, CHLOROPLASTIC"/>
    <property type="match status" value="1"/>
</dbReference>
<reference evidence="6 7" key="2">
    <citation type="journal article" date="2017" name="Genome Biol.">
        <title>New reference genome sequences of hot pepper reveal the massive evolution of plant disease-resistance genes by retroduplication.</title>
        <authorList>
            <person name="Kim S."/>
            <person name="Park J."/>
            <person name="Yeom S.I."/>
            <person name="Kim Y.M."/>
            <person name="Seo E."/>
            <person name="Kim K.T."/>
            <person name="Kim M.S."/>
            <person name="Lee J.M."/>
            <person name="Cheong K."/>
            <person name="Shin H.S."/>
            <person name="Kim S.B."/>
            <person name="Han K."/>
            <person name="Lee J."/>
            <person name="Park M."/>
            <person name="Lee H.A."/>
            <person name="Lee H.Y."/>
            <person name="Lee Y."/>
            <person name="Oh S."/>
            <person name="Lee J.H."/>
            <person name="Choi E."/>
            <person name="Choi E."/>
            <person name="Lee S.E."/>
            <person name="Jeon J."/>
            <person name="Kim H."/>
            <person name="Choi G."/>
            <person name="Song H."/>
            <person name="Lee J."/>
            <person name="Lee S.C."/>
            <person name="Kwon J.K."/>
            <person name="Lee H.Y."/>
            <person name="Koo N."/>
            <person name="Hong Y."/>
            <person name="Kim R.W."/>
            <person name="Kang W.H."/>
            <person name="Huh J.H."/>
            <person name="Kang B.C."/>
            <person name="Yang T.J."/>
            <person name="Lee Y.H."/>
            <person name="Bennetzen J.L."/>
            <person name="Choi D."/>
        </authorList>
    </citation>
    <scope>NUCLEOTIDE SEQUENCE [LARGE SCALE GENOMIC DNA]</scope>
    <source>
        <strain evidence="7">cv. CM334</strain>
    </source>
</reference>